<evidence type="ECO:0000313" key="3">
    <source>
        <dbReference type="Proteomes" id="UP000011115"/>
    </source>
</evidence>
<name>M1BK36_SOLTU</name>
<reference evidence="3" key="1">
    <citation type="journal article" date="2011" name="Nature">
        <title>Genome sequence and analysis of the tuber crop potato.</title>
        <authorList>
            <consortium name="The Potato Genome Sequencing Consortium"/>
        </authorList>
    </citation>
    <scope>NUCLEOTIDE SEQUENCE [LARGE SCALE GENOMIC DNA]</scope>
    <source>
        <strain evidence="3">cv. DM1-3 516 R44</strain>
    </source>
</reference>
<organism evidence="2 3">
    <name type="scientific">Solanum tuberosum</name>
    <name type="common">Potato</name>
    <dbReference type="NCBI Taxonomy" id="4113"/>
    <lineage>
        <taxon>Eukaryota</taxon>
        <taxon>Viridiplantae</taxon>
        <taxon>Streptophyta</taxon>
        <taxon>Embryophyta</taxon>
        <taxon>Tracheophyta</taxon>
        <taxon>Spermatophyta</taxon>
        <taxon>Magnoliopsida</taxon>
        <taxon>eudicotyledons</taxon>
        <taxon>Gunneridae</taxon>
        <taxon>Pentapetalae</taxon>
        <taxon>asterids</taxon>
        <taxon>lamiids</taxon>
        <taxon>Solanales</taxon>
        <taxon>Solanaceae</taxon>
        <taxon>Solanoideae</taxon>
        <taxon>Solaneae</taxon>
        <taxon>Solanum</taxon>
    </lineage>
</organism>
<sequence length="58" mass="6236">MVSYLGQSIMSSHIAACGVFVAGASILFVLLEENTPISQASFLFFSSVPLHPALFFNQ</sequence>
<dbReference type="Gramene" id="PGSC0003DMT400047071">
    <property type="protein sequence ID" value="PGSC0003DMT400047071"/>
    <property type="gene ID" value="PGSC0003DMG400018278"/>
</dbReference>
<keyword evidence="1" id="KW-1133">Transmembrane helix</keyword>
<evidence type="ECO:0000256" key="1">
    <source>
        <dbReference type="SAM" id="Phobius"/>
    </source>
</evidence>
<dbReference type="AlphaFoldDB" id="M1BK36"/>
<evidence type="ECO:0000313" key="2">
    <source>
        <dbReference type="EnsemblPlants" id="PGSC0003DMT400047071"/>
    </source>
</evidence>
<keyword evidence="3" id="KW-1185">Reference proteome</keyword>
<dbReference type="Gramene" id="PGSC0003DMT400047074">
    <property type="protein sequence ID" value="PGSC0003DMT400047074"/>
    <property type="gene ID" value="PGSC0003DMG400018278"/>
</dbReference>
<dbReference type="ExpressionAtlas" id="M1BK36">
    <property type="expression patterns" value="baseline"/>
</dbReference>
<dbReference type="EnsemblPlants" id="PGSC0003DMT400047074">
    <property type="protein sequence ID" value="PGSC0003DMT400047074"/>
    <property type="gene ID" value="PGSC0003DMG400018278"/>
</dbReference>
<dbReference type="EnsemblPlants" id="PGSC0003DMT400047071">
    <property type="protein sequence ID" value="PGSC0003DMT400047071"/>
    <property type="gene ID" value="PGSC0003DMG400018278"/>
</dbReference>
<keyword evidence="1" id="KW-0812">Transmembrane</keyword>
<dbReference type="HOGENOM" id="CLU_2982833_0_0_1"/>
<feature type="transmembrane region" description="Helical" evidence="1">
    <location>
        <begin position="12"/>
        <end position="31"/>
    </location>
</feature>
<accession>M1BK36</accession>
<protein>
    <submittedName>
        <fullName evidence="2">Endonuclease</fullName>
    </submittedName>
</protein>
<proteinExistence type="predicted"/>
<keyword evidence="1" id="KW-0472">Membrane</keyword>
<reference evidence="2" key="2">
    <citation type="submission" date="2015-06" db="UniProtKB">
        <authorList>
            <consortium name="EnsemblPlants"/>
        </authorList>
    </citation>
    <scope>IDENTIFICATION</scope>
    <source>
        <strain evidence="2">DM1-3 516 R44</strain>
    </source>
</reference>
<dbReference type="Proteomes" id="UP000011115">
    <property type="component" value="Unassembled WGS sequence"/>
</dbReference>